<evidence type="ECO:0000313" key="3">
    <source>
        <dbReference type="Proteomes" id="UP001596203"/>
    </source>
</evidence>
<keyword evidence="1" id="KW-1133">Transmembrane helix</keyword>
<gene>
    <name evidence="2" type="ORF">ACFP2T_15645</name>
</gene>
<accession>A0ABW1K7E3</accession>
<name>A0ABW1K7E3_9ACTN</name>
<dbReference type="RefSeq" id="WP_377422031.1">
    <property type="nucleotide sequence ID" value="NZ_JBHSPR010000010.1"/>
</dbReference>
<dbReference type="Proteomes" id="UP001596203">
    <property type="component" value="Unassembled WGS sequence"/>
</dbReference>
<feature type="transmembrane region" description="Helical" evidence="1">
    <location>
        <begin position="88"/>
        <end position="110"/>
    </location>
</feature>
<proteinExistence type="predicted"/>
<dbReference type="EMBL" id="JBHSPR010000010">
    <property type="protein sequence ID" value="MFC6017635.1"/>
    <property type="molecule type" value="Genomic_DNA"/>
</dbReference>
<evidence type="ECO:0000256" key="1">
    <source>
        <dbReference type="SAM" id="Phobius"/>
    </source>
</evidence>
<feature type="transmembrane region" description="Helical" evidence="1">
    <location>
        <begin position="27"/>
        <end position="47"/>
    </location>
</feature>
<keyword evidence="3" id="KW-1185">Reference proteome</keyword>
<feature type="transmembrane region" description="Helical" evidence="1">
    <location>
        <begin position="54"/>
        <end position="76"/>
    </location>
</feature>
<keyword evidence="1" id="KW-0472">Membrane</keyword>
<organism evidence="2 3">
    <name type="scientific">Plantactinospora solaniradicis</name>
    <dbReference type="NCBI Taxonomy" id="1723736"/>
    <lineage>
        <taxon>Bacteria</taxon>
        <taxon>Bacillati</taxon>
        <taxon>Actinomycetota</taxon>
        <taxon>Actinomycetes</taxon>
        <taxon>Micromonosporales</taxon>
        <taxon>Micromonosporaceae</taxon>
        <taxon>Plantactinospora</taxon>
    </lineage>
</organism>
<reference evidence="3" key="1">
    <citation type="journal article" date="2019" name="Int. J. Syst. Evol. Microbiol.">
        <title>The Global Catalogue of Microorganisms (GCM) 10K type strain sequencing project: providing services to taxonomists for standard genome sequencing and annotation.</title>
        <authorList>
            <consortium name="The Broad Institute Genomics Platform"/>
            <consortium name="The Broad Institute Genome Sequencing Center for Infectious Disease"/>
            <person name="Wu L."/>
            <person name="Ma J."/>
        </authorList>
    </citation>
    <scope>NUCLEOTIDE SEQUENCE [LARGE SCALE GENOMIC DNA]</scope>
    <source>
        <strain evidence="3">ZS-35-S2</strain>
    </source>
</reference>
<keyword evidence="1" id="KW-0812">Transmembrane</keyword>
<sequence length="113" mass="11388">MRPEPVPAEPRHPDPDVGLATLRTRLAWRRTALAVGVVAVLTARLALAGGTLGAVVVVLAGLGWLAVLVVTLPGLGGPLARRPGRPGPALPLVALSSAGFAGLGVLLVLASMR</sequence>
<protein>
    <submittedName>
        <fullName evidence="2">DUF202 domain-containing protein</fullName>
    </submittedName>
</protein>
<evidence type="ECO:0000313" key="2">
    <source>
        <dbReference type="EMBL" id="MFC6017635.1"/>
    </source>
</evidence>
<comment type="caution">
    <text evidence="2">The sequence shown here is derived from an EMBL/GenBank/DDBJ whole genome shotgun (WGS) entry which is preliminary data.</text>
</comment>